<comment type="similarity">
    <text evidence="1">Belongs to the ATP-dependent AMP-binding enzyme family.</text>
</comment>
<protein>
    <recommendedName>
        <fullName evidence="9">Carrier domain-containing protein</fullName>
    </recommendedName>
</protein>
<dbReference type="CDD" id="cd04433">
    <property type="entry name" value="AFD_class_I"/>
    <property type="match status" value="1"/>
</dbReference>
<dbReference type="GO" id="GO:0031956">
    <property type="term" value="F:medium-chain fatty acid-CoA ligase activity"/>
    <property type="evidence" value="ECO:0007669"/>
    <property type="project" value="TreeGrafter"/>
</dbReference>
<dbReference type="InterPro" id="IPR020845">
    <property type="entry name" value="AMP-binding_CS"/>
</dbReference>
<evidence type="ECO:0000256" key="2">
    <source>
        <dbReference type="ARBA" id="ARBA00022598"/>
    </source>
</evidence>
<evidence type="ECO:0008006" key="9">
    <source>
        <dbReference type="Google" id="ProtNLM"/>
    </source>
</evidence>
<dbReference type="PANTHER" id="PTHR43201:SF5">
    <property type="entry name" value="MEDIUM-CHAIN ACYL-COA LIGASE ACSF2, MITOCHONDRIAL"/>
    <property type="match status" value="1"/>
</dbReference>
<proteinExistence type="inferred from homology"/>
<feature type="domain" description="AMP-dependent synthetase/ligase" evidence="4">
    <location>
        <begin position="100"/>
        <end position="465"/>
    </location>
</feature>
<accession>A0AAE0P3S5</accession>
<dbReference type="InterPro" id="IPR025110">
    <property type="entry name" value="AMP-bd_C"/>
</dbReference>
<name>A0AAE0P3S5_9PEZI</name>
<dbReference type="InterPro" id="IPR036736">
    <property type="entry name" value="ACP-like_sf"/>
</dbReference>
<evidence type="ECO:0000313" key="6">
    <source>
        <dbReference type="EMBL" id="KAK3365439.1"/>
    </source>
</evidence>
<dbReference type="InterPro" id="IPR045851">
    <property type="entry name" value="AMP-bd_C_sf"/>
</dbReference>
<dbReference type="Gene3D" id="3.30.300.30">
    <property type="match status" value="1"/>
</dbReference>
<keyword evidence="8" id="KW-1185">Reference proteome</keyword>
<dbReference type="SUPFAM" id="SSF52777">
    <property type="entry name" value="CoA-dependent acyltransferases"/>
    <property type="match status" value="1"/>
</dbReference>
<dbReference type="Pfam" id="PF00501">
    <property type="entry name" value="AMP-binding"/>
    <property type="match status" value="1"/>
</dbReference>
<reference evidence="7" key="2">
    <citation type="submission" date="2023-06" db="EMBL/GenBank/DDBJ databases">
        <authorList>
            <consortium name="Lawrence Berkeley National Laboratory"/>
            <person name="Haridas S."/>
            <person name="Hensen N."/>
            <person name="Bonometti L."/>
            <person name="Westerberg I."/>
            <person name="Brannstrom I.O."/>
            <person name="Guillou S."/>
            <person name="Cros-Aarteil S."/>
            <person name="Calhoun S."/>
            <person name="Kuo A."/>
            <person name="Mondo S."/>
            <person name="Pangilinan J."/>
            <person name="Riley R."/>
            <person name="LaButti K."/>
            <person name="Andreopoulos B."/>
            <person name="Lipzen A."/>
            <person name="Chen C."/>
            <person name="Yanf M."/>
            <person name="Daum C."/>
            <person name="Ng V."/>
            <person name="Clum A."/>
            <person name="Steindorff A."/>
            <person name="Ohm R."/>
            <person name="Martin F."/>
            <person name="Silar P."/>
            <person name="Natvig D."/>
            <person name="Lalanne C."/>
            <person name="Gautier V."/>
            <person name="Ament-velasquez S.L."/>
            <person name="Kruys A."/>
            <person name="Hutchinson M.I."/>
            <person name="Powell A.J."/>
            <person name="Barry K."/>
            <person name="Miller A.N."/>
            <person name="Grigoriev I.V."/>
            <person name="Debuchy R."/>
            <person name="Gladieux P."/>
            <person name="Thoren M.H."/>
            <person name="Johannesson H."/>
        </authorList>
    </citation>
    <scope>NUCLEOTIDE SEQUENCE</scope>
    <source>
        <strain evidence="7">CBS 232.78</strain>
    </source>
</reference>
<organism evidence="7 8">
    <name type="scientific">Podospora didyma</name>
    <dbReference type="NCBI Taxonomy" id="330526"/>
    <lineage>
        <taxon>Eukaryota</taxon>
        <taxon>Fungi</taxon>
        <taxon>Dikarya</taxon>
        <taxon>Ascomycota</taxon>
        <taxon>Pezizomycotina</taxon>
        <taxon>Sordariomycetes</taxon>
        <taxon>Sordariomycetidae</taxon>
        <taxon>Sordariales</taxon>
        <taxon>Podosporaceae</taxon>
        <taxon>Podospora</taxon>
    </lineage>
</organism>
<reference evidence="7" key="1">
    <citation type="journal article" date="2023" name="Mol. Phylogenet. Evol.">
        <title>Genome-scale phylogeny and comparative genomics of the fungal order Sordariales.</title>
        <authorList>
            <person name="Hensen N."/>
            <person name="Bonometti L."/>
            <person name="Westerberg I."/>
            <person name="Brannstrom I.O."/>
            <person name="Guillou S."/>
            <person name="Cros-Aarteil S."/>
            <person name="Calhoun S."/>
            <person name="Haridas S."/>
            <person name="Kuo A."/>
            <person name="Mondo S."/>
            <person name="Pangilinan J."/>
            <person name="Riley R."/>
            <person name="LaButti K."/>
            <person name="Andreopoulos B."/>
            <person name="Lipzen A."/>
            <person name="Chen C."/>
            <person name="Yan M."/>
            <person name="Daum C."/>
            <person name="Ng V."/>
            <person name="Clum A."/>
            <person name="Steindorff A."/>
            <person name="Ohm R.A."/>
            <person name="Martin F."/>
            <person name="Silar P."/>
            <person name="Natvig D.O."/>
            <person name="Lalanne C."/>
            <person name="Gautier V."/>
            <person name="Ament-Velasquez S.L."/>
            <person name="Kruys A."/>
            <person name="Hutchinson M.I."/>
            <person name="Powell A.J."/>
            <person name="Barry K."/>
            <person name="Miller A.N."/>
            <person name="Grigoriev I.V."/>
            <person name="Debuchy R."/>
            <person name="Gladieux P."/>
            <person name="Hiltunen Thoren M."/>
            <person name="Johannesson H."/>
        </authorList>
    </citation>
    <scope>NUCLEOTIDE SEQUENCE</scope>
    <source>
        <strain evidence="7">CBS 232.78</strain>
    </source>
</reference>
<feature type="region of interest" description="Disordered" evidence="3">
    <location>
        <begin position="75"/>
        <end position="96"/>
    </location>
</feature>
<feature type="domain" description="AMP-binding enzyme C-terminal" evidence="5">
    <location>
        <begin position="518"/>
        <end position="581"/>
    </location>
</feature>
<dbReference type="Gene3D" id="3.40.50.12780">
    <property type="entry name" value="N-terminal domain of ligase-like"/>
    <property type="match status" value="1"/>
</dbReference>
<dbReference type="GO" id="GO:0006631">
    <property type="term" value="P:fatty acid metabolic process"/>
    <property type="evidence" value="ECO:0007669"/>
    <property type="project" value="TreeGrafter"/>
</dbReference>
<evidence type="ECO:0000313" key="8">
    <source>
        <dbReference type="Proteomes" id="UP001285441"/>
    </source>
</evidence>
<evidence type="ECO:0000256" key="3">
    <source>
        <dbReference type="SAM" id="MobiDB-lite"/>
    </source>
</evidence>
<dbReference type="SUPFAM" id="SSF56801">
    <property type="entry name" value="Acetyl-CoA synthetase-like"/>
    <property type="match status" value="1"/>
</dbReference>
<comment type="caution">
    <text evidence="7">The sequence shown here is derived from an EMBL/GenBank/DDBJ whole genome shotgun (WGS) entry which is preliminary data.</text>
</comment>
<dbReference type="Gene3D" id="1.10.1200.10">
    <property type="entry name" value="ACP-like"/>
    <property type="match status" value="1"/>
</dbReference>
<dbReference type="EMBL" id="JAULSW010000001">
    <property type="protein sequence ID" value="KAK3392761.1"/>
    <property type="molecule type" value="Genomic_DNA"/>
</dbReference>
<dbReference type="Pfam" id="PF13193">
    <property type="entry name" value="AMP-binding_C"/>
    <property type="match status" value="1"/>
</dbReference>
<evidence type="ECO:0000259" key="5">
    <source>
        <dbReference type="Pfam" id="PF13193"/>
    </source>
</evidence>
<gene>
    <name evidence="7" type="ORF">B0H63DRAFT_530207</name>
    <name evidence="6" type="ORF">B0H63DRAFT_540073</name>
</gene>
<feature type="region of interest" description="Disordered" evidence="3">
    <location>
        <begin position="227"/>
        <end position="246"/>
    </location>
</feature>
<dbReference type="EMBL" id="JAULSW010000020">
    <property type="protein sequence ID" value="KAK3365439.1"/>
    <property type="molecule type" value="Genomic_DNA"/>
</dbReference>
<dbReference type="PANTHER" id="PTHR43201">
    <property type="entry name" value="ACYL-COA SYNTHETASE"/>
    <property type="match status" value="1"/>
</dbReference>
<dbReference type="Proteomes" id="UP001285441">
    <property type="component" value="Unassembled WGS sequence"/>
</dbReference>
<sequence length="1245" mass="136377">MARSMFPSRHQPRNKSHPTMAISTPKTPETLPAAAEALSECHGQKLLDLGQTLWAMFSNTAIKFPDRDAIVSMWQTHDPPHDSLNGVPPSQDSTPSKPQYLRWSYKDLHQRSEVLAAWLESRGCQPQTRFAAFLWNSVEWGLFFWVSARLGMAYAPLDPRAVASDGDFFVKAIGPAVVVAQDADAAAALEKKMSRSHEGSIIRIQCSGEQVSGWTLLSQIWETSTASSLDPGNEMAGPASQGANSSSPEDVALVIFTSGTTSNPKGCVHTHSNLVAQTNQYDPNPDPSVPDRWLVHTPVSHIFAVNNGIRSWRLGDAVVFASKAFDVQSTLRALIDEQVTIMSAVPTLVKALLANPLFPGKQALSLSLVTIGGTLIGPADIRLCKDGLGARHAVQAFGMSEGAPVISWTRPDPLLNYHDGYHPGVGKTLPGANIRICVPGTRDVVARNEVGELHIGGPPVISQYLGGVGTDSIYTDKVGNWLATGDQARMDDDGVVYIIGRYKDLIIRGGENISPARLEAAIGEIPGVLAQVVGVPDKFAGQVPVAVVKMPETVSKKDVMAKCRELGPMFALSGVYLLSDLGMEAFPLTSIGKVKKEVLKKAILDLRSPNTTAEPRPENGCLVAEKVMPTVDTILAKKPIKTNGSANGVKDTLADRLALLWKELIGEVPLPDDSISLFADSITLLRYCDRVLTSLGQRLHLQDFKDNDTVAKLAAVLEERSRATASFQIPGLSEGTTSHNMINLLTNGATRKPGQNTAYKIRDGTVSREIDLYRTAAQAVTEAGFQPGDIEDVLRIKDSFHSLAIGAAPQSNQDRMIFRVLGDVGVAQVRRGLEVGLASRPILRTILAQLSDDTPFHVILRPGQRLLDSVIQEIETTDDDGLDKINQSASNPPYPFMAWFQIIMVKQTGEIFLSATYNRSVFDSRSILPWHLDLARFIERPTAAVPPMTPFKMFAELIHLYQSSVPAQMAVEHSVARLRGISRLTDAFWPIQRAPGWMISDDSGHPLVEERALARKDVWKGEWDEARAEEFRFARMGRLLPLYGLDNLLAKLKVVNVALVMKAAIALFNVLRTGAQHAVFNSLQAGRSWPFLPPWMEKGLMLPPPISIDGPTSEWTLELCEVVRRGETVAELLLRMRNEQELLEKHAHAPWFQVLDGLGDEAEAAVDASLRQSFSWELGNGMPKGGLAWNAFMTDRLYIFFSASWDTAQMNVGEVEEHCETVASILRRLVAEENLDRKVVDVFSL</sequence>
<evidence type="ECO:0000313" key="7">
    <source>
        <dbReference type="EMBL" id="KAK3392761.1"/>
    </source>
</evidence>
<evidence type="ECO:0000256" key="1">
    <source>
        <dbReference type="ARBA" id="ARBA00006432"/>
    </source>
</evidence>
<dbReference type="InterPro" id="IPR000873">
    <property type="entry name" value="AMP-dep_synth/lig_dom"/>
</dbReference>
<dbReference type="AlphaFoldDB" id="A0AAE0P3S5"/>
<dbReference type="InterPro" id="IPR042099">
    <property type="entry name" value="ANL_N_sf"/>
</dbReference>
<dbReference type="PROSITE" id="PS00455">
    <property type="entry name" value="AMP_BINDING"/>
    <property type="match status" value="1"/>
</dbReference>
<keyword evidence="2" id="KW-0436">Ligase</keyword>
<evidence type="ECO:0000259" key="4">
    <source>
        <dbReference type="Pfam" id="PF00501"/>
    </source>
</evidence>
<feature type="region of interest" description="Disordered" evidence="3">
    <location>
        <begin position="1"/>
        <end position="27"/>
    </location>
</feature>